<keyword evidence="16" id="KW-0999">Mitochondrion inner membrane</keyword>
<keyword evidence="13 16" id="KW-0496">Mitochondrion</keyword>
<evidence type="ECO:0000256" key="3">
    <source>
        <dbReference type="ARBA" id="ARBA00012944"/>
    </source>
</evidence>
<keyword evidence="8 16" id="KW-1278">Translocase</keyword>
<evidence type="ECO:0000256" key="10">
    <source>
        <dbReference type="ARBA" id="ARBA00022989"/>
    </source>
</evidence>
<keyword evidence="9 16" id="KW-0249">Electron transport</keyword>
<dbReference type="GO" id="GO:0008137">
    <property type="term" value="F:NADH dehydrogenase (ubiquinone) activity"/>
    <property type="evidence" value="ECO:0007669"/>
    <property type="project" value="UniProtKB-EC"/>
</dbReference>
<keyword evidence="6 16" id="KW-0679">Respiratory chain</keyword>
<evidence type="ECO:0000256" key="5">
    <source>
        <dbReference type="ARBA" id="ARBA00022448"/>
    </source>
</evidence>
<keyword evidence="11 16" id="KW-0520">NAD</keyword>
<comment type="similarity">
    <text evidence="2 16">Belongs to the complex I subunit 4L family.</text>
</comment>
<reference evidence="17" key="1">
    <citation type="submission" date="2018-09" db="EMBL/GenBank/DDBJ databases">
        <title>Mitochondrial genome of Chinese grass shrimp, Palaemonetes sinensis, and comparison with other Palaemonidae species.</title>
        <authorList>
            <person name="Zhao Y."/>
            <person name="Zhu X."/>
            <person name="Li Y."/>
            <person name="Han Z."/>
            <person name="Xu W."/>
            <person name="Dong J."/>
            <person name="Wei H."/>
            <person name="Li X."/>
            <person name="Chen Q."/>
        </authorList>
    </citation>
    <scope>NUCLEOTIDE SEQUENCE</scope>
</reference>
<accession>A0A5J6DUR5</accession>
<dbReference type="AlphaFoldDB" id="A0A5J6DUR5"/>
<evidence type="ECO:0000256" key="6">
    <source>
        <dbReference type="ARBA" id="ARBA00022660"/>
    </source>
</evidence>
<dbReference type="GO" id="GO:0016651">
    <property type="term" value="F:oxidoreductase activity, acting on NAD(P)H"/>
    <property type="evidence" value="ECO:0007669"/>
    <property type="project" value="InterPro"/>
</dbReference>
<keyword evidence="12 16" id="KW-0830">Ubiquinone</keyword>
<evidence type="ECO:0000256" key="16">
    <source>
        <dbReference type="RuleBase" id="RU004419"/>
    </source>
</evidence>
<keyword evidence="7 16" id="KW-0812">Transmembrane</keyword>
<keyword evidence="10 16" id="KW-1133">Transmembrane helix</keyword>
<dbReference type="InterPro" id="IPR039428">
    <property type="entry name" value="NUOK/Mnh_C1-like"/>
</dbReference>
<keyword evidence="5 16" id="KW-0813">Transport</keyword>
<sequence>MAILNLWGCVSLFSLGCGLVAFVGKRKHLLNALLSLEFIMVSTFWLMFGVVDFLGAESYFMMFFLTLVACEGALGLALLVSIVRSHGNDGLSSFNILSC</sequence>
<evidence type="ECO:0000256" key="1">
    <source>
        <dbReference type="ARBA" id="ARBA00004225"/>
    </source>
</evidence>
<evidence type="ECO:0000256" key="4">
    <source>
        <dbReference type="ARBA" id="ARBA00016612"/>
    </source>
</evidence>
<evidence type="ECO:0000256" key="13">
    <source>
        <dbReference type="ARBA" id="ARBA00023128"/>
    </source>
</evidence>
<dbReference type="EMBL" id="MH880828">
    <property type="protein sequence ID" value="QES95231.1"/>
    <property type="molecule type" value="Genomic_DNA"/>
</dbReference>
<gene>
    <name evidence="17" type="primary">nad4l</name>
</gene>
<evidence type="ECO:0000313" key="17">
    <source>
        <dbReference type="EMBL" id="QES95231.1"/>
    </source>
</evidence>
<proteinExistence type="inferred from homology"/>
<evidence type="ECO:0000256" key="7">
    <source>
        <dbReference type="ARBA" id="ARBA00022692"/>
    </source>
</evidence>
<dbReference type="EC" id="7.1.1.2" evidence="3 16"/>
<dbReference type="GO" id="GO:0005743">
    <property type="term" value="C:mitochondrial inner membrane"/>
    <property type="evidence" value="ECO:0007669"/>
    <property type="project" value="UniProtKB-SubCell"/>
</dbReference>
<comment type="function">
    <text evidence="16">Core subunit of the mitochondrial membrane respiratory chain NADH dehydrogenase (Complex I) which catalyzes electron transfer from NADH through the respiratory chain, using ubiquinone as an electron acceptor.</text>
</comment>
<dbReference type="InterPro" id="IPR001133">
    <property type="entry name" value="NADH_UbQ_OxRdtase_chain4L/K"/>
</dbReference>
<comment type="catalytic activity">
    <reaction evidence="15 16">
        <text>a ubiquinone + NADH + 5 H(+)(in) = a ubiquinol + NAD(+) + 4 H(+)(out)</text>
        <dbReference type="Rhea" id="RHEA:29091"/>
        <dbReference type="Rhea" id="RHEA-COMP:9565"/>
        <dbReference type="Rhea" id="RHEA-COMP:9566"/>
        <dbReference type="ChEBI" id="CHEBI:15378"/>
        <dbReference type="ChEBI" id="CHEBI:16389"/>
        <dbReference type="ChEBI" id="CHEBI:17976"/>
        <dbReference type="ChEBI" id="CHEBI:57540"/>
        <dbReference type="ChEBI" id="CHEBI:57945"/>
        <dbReference type="EC" id="7.1.1.2"/>
    </reaction>
</comment>
<organism evidence="17">
    <name type="scientific">Palaemon sinensis</name>
    <dbReference type="NCBI Taxonomy" id="349473"/>
    <lineage>
        <taxon>Eukaryota</taxon>
        <taxon>Metazoa</taxon>
        <taxon>Ecdysozoa</taxon>
        <taxon>Arthropoda</taxon>
        <taxon>Crustacea</taxon>
        <taxon>Multicrustacea</taxon>
        <taxon>Malacostraca</taxon>
        <taxon>Eumalacostraca</taxon>
        <taxon>Eucarida</taxon>
        <taxon>Decapoda</taxon>
        <taxon>Pleocyemata</taxon>
        <taxon>Caridea</taxon>
        <taxon>Palaemonoidea</taxon>
        <taxon>Palaemonidae</taxon>
        <taxon>Palaemon</taxon>
    </lineage>
</organism>
<geneLocation type="mitochondrion" evidence="17"/>
<dbReference type="Pfam" id="PF00420">
    <property type="entry name" value="Oxidored_q2"/>
    <property type="match status" value="1"/>
</dbReference>
<feature type="transmembrane region" description="Helical" evidence="16">
    <location>
        <begin position="60"/>
        <end position="83"/>
    </location>
</feature>
<evidence type="ECO:0000256" key="14">
    <source>
        <dbReference type="ARBA" id="ARBA00023136"/>
    </source>
</evidence>
<evidence type="ECO:0000256" key="11">
    <source>
        <dbReference type="ARBA" id="ARBA00023027"/>
    </source>
</evidence>
<keyword evidence="14 16" id="KW-0472">Membrane</keyword>
<feature type="transmembrane region" description="Helical" evidence="16">
    <location>
        <begin position="6"/>
        <end position="23"/>
    </location>
</feature>
<evidence type="ECO:0000256" key="9">
    <source>
        <dbReference type="ARBA" id="ARBA00022982"/>
    </source>
</evidence>
<dbReference type="GO" id="GO:0030964">
    <property type="term" value="C:NADH dehydrogenase complex"/>
    <property type="evidence" value="ECO:0007669"/>
    <property type="project" value="TreeGrafter"/>
</dbReference>
<name>A0A5J6DUR5_9EUCA</name>
<dbReference type="GO" id="GO:0042773">
    <property type="term" value="P:ATP synthesis coupled electron transport"/>
    <property type="evidence" value="ECO:0007669"/>
    <property type="project" value="UniProtKB-UniRule"/>
</dbReference>
<evidence type="ECO:0000256" key="12">
    <source>
        <dbReference type="ARBA" id="ARBA00023075"/>
    </source>
</evidence>
<evidence type="ECO:0000256" key="2">
    <source>
        <dbReference type="ARBA" id="ARBA00010519"/>
    </source>
</evidence>
<dbReference type="PANTHER" id="PTHR11434:SF0">
    <property type="entry name" value="NADH-UBIQUINONE OXIDOREDUCTASE CHAIN 4L"/>
    <property type="match status" value="1"/>
</dbReference>
<evidence type="ECO:0000256" key="15">
    <source>
        <dbReference type="ARBA" id="ARBA00049551"/>
    </source>
</evidence>
<dbReference type="PANTHER" id="PTHR11434">
    <property type="entry name" value="NADH-UBIQUINONE OXIDOREDUCTASE SUBUNIT ND4L"/>
    <property type="match status" value="1"/>
</dbReference>
<comment type="subcellular location">
    <subcellularLocation>
        <location evidence="16">Mitochondrion inner membrane</location>
        <topology evidence="16">Multi-pass membrane protein</topology>
    </subcellularLocation>
    <subcellularLocation>
        <location evidence="1">Mitochondrion membrane</location>
        <topology evidence="1">Multi-pass membrane protein</topology>
    </subcellularLocation>
</comment>
<dbReference type="Gene3D" id="1.10.287.3510">
    <property type="match status" value="1"/>
</dbReference>
<feature type="transmembrane region" description="Helical" evidence="16">
    <location>
        <begin position="30"/>
        <end position="48"/>
    </location>
</feature>
<evidence type="ECO:0000256" key="8">
    <source>
        <dbReference type="ARBA" id="ARBA00022967"/>
    </source>
</evidence>
<protein>
    <recommendedName>
        <fullName evidence="4 16">NADH-ubiquinone oxidoreductase chain 4L</fullName>
        <ecNumber evidence="3 16">7.1.1.2</ecNumber>
    </recommendedName>
</protein>